<dbReference type="Gene3D" id="3.40.50.1390">
    <property type="entry name" value="Resolvase, N-terminal catalytic domain"/>
    <property type="match status" value="1"/>
</dbReference>
<name>A0ABR7GMR4_9FIRM</name>
<feature type="compositionally biased region" description="Basic and acidic residues" evidence="1">
    <location>
        <begin position="1"/>
        <end position="31"/>
    </location>
</feature>
<dbReference type="Gene3D" id="3.90.1750.20">
    <property type="entry name" value="Putative Large Serine Recombinase, Chain B, Domain 2"/>
    <property type="match status" value="1"/>
</dbReference>
<dbReference type="Pfam" id="PF07508">
    <property type="entry name" value="Recombinase"/>
    <property type="match status" value="1"/>
</dbReference>
<evidence type="ECO:0000313" key="4">
    <source>
        <dbReference type="EMBL" id="MBC5695566.1"/>
    </source>
</evidence>
<feature type="domain" description="Resolvase/invertase-type recombinase catalytic" evidence="2">
    <location>
        <begin position="62"/>
        <end position="213"/>
    </location>
</feature>
<dbReference type="InterPro" id="IPR038109">
    <property type="entry name" value="DNA_bind_recomb_sf"/>
</dbReference>
<dbReference type="PANTHER" id="PTHR30461">
    <property type="entry name" value="DNA-INVERTASE FROM LAMBDOID PROPHAGE"/>
    <property type="match status" value="1"/>
</dbReference>
<dbReference type="Proteomes" id="UP000641741">
    <property type="component" value="Unassembled WGS sequence"/>
</dbReference>
<proteinExistence type="predicted"/>
<feature type="region of interest" description="Disordered" evidence="1">
    <location>
        <begin position="1"/>
        <end position="34"/>
    </location>
</feature>
<gene>
    <name evidence="4" type="ORF">H8S02_06375</name>
</gene>
<dbReference type="CDD" id="cd00338">
    <property type="entry name" value="Ser_Recombinase"/>
    <property type="match status" value="1"/>
</dbReference>
<dbReference type="Pfam" id="PF00239">
    <property type="entry name" value="Resolvase"/>
    <property type="match status" value="1"/>
</dbReference>
<evidence type="ECO:0000313" key="5">
    <source>
        <dbReference type="Proteomes" id="UP000641741"/>
    </source>
</evidence>
<organism evidence="4 5">
    <name type="scientific">Agathobaculum hominis</name>
    <dbReference type="NCBI Taxonomy" id="2763014"/>
    <lineage>
        <taxon>Bacteria</taxon>
        <taxon>Bacillati</taxon>
        <taxon>Bacillota</taxon>
        <taxon>Clostridia</taxon>
        <taxon>Eubacteriales</taxon>
        <taxon>Butyricicoccaceae</taxon>
        <taxon>Agathobaculum</taxon>
    </lineage>
</organism>
<protein>
    <submittedName>
        <fullName evidence="4">Recombinase family protein</fullName>
    </submittedName>
</protein>
<evidence type="ECO:0000256" key="1">
    <source>
        <dbReference type="SAM" id="MobiDB-lite"/>
    </source>
</evidence>
<dbReference type="PROSITE" id="PS51736">
    <property type="entry name" value="RECOMBINASES_3"/>
    <property type="match status" value="1"/>
</dbReference>
<comment type="caution">
    <text evidence="4">The sequence shown here is derived from an EMBL/GenBank/DDBJ whole genome shotgun (WGS) entry which is preliminary data.</text>
</comment>
<dbReference type="RefSeq" id="WP_118722649.1">
    <property type="nucleotide sequence ID" value="NZ_JACOPK010000005.1"/>
</dbReference>
<evidence type="ECO:0000259" key="3">
    <source>
        <dbReference type="PROSITE" id="PS51737"/>
    </source>
</evidence>
<sequence length="400" mass="46076">MAKPLDPKAIEAERQTSSRAERREQKRRQMQDEISYNQRGNGVIIIPPQKRRELAEELPKLRVAAYCRVSTQEEQQVGSFDIQIHHFTKRIEANPQWELVEIYQDEGISATTVEKRLGFQKMIADAVDGKIDLILTKSISRFGRNIVDILDNLRTLSALNPPVSVEFETEGITYTGDGRNNLLISLLAALAEMESQQKSEAIKAGIRWRMAEGIYKFSVQNTLGFYRDHFGRLVIEPTEARIVEYIYESCLEGATPAEIAAALTEQGIKSPMGNDLWSAGTVRSILRNEKYCGDALMQKTYTKDFRTHKSVKNTDLNMYFKENHHTAIIKKEDWIKVQKLLSERHSTAKRATLRRLSNHFVAYRVKDGLFKGYLIMDSRWSFMERQEFMKIVDEAQNTMK</sequence>
<dbReference type="SUPFAM" id="SSF53041">
    <property type="entry name" value="Resolvase-like"/>
    <property type="match status" value="1"/>
</dbReference>
<dbReference type="InterPro" id="IPR006119">
    <property type="entry name" value="Resolv_N"/>
</dbReference>
<evidence type="ECO:0000259" key="2">
    <source>
        <dbReference type="PROSITE" id="PS51736"/>
    </source>
</evidence>
<dbReference type="InterPro" id="IPR050639">
    <property type="entry name" value="SSR_resolvase"/>
</dbReference>
<dbReference type="InterPro" id="IPR011109">
    <property type="entry name" value="DNA_bind_recombinase_dom"/>
</dbReference>
<reference evidence="4 5" key="1">
    <citation type="submission" date="2020-08" db="EMBL/GenBank/DDBJ databases">
        <title>Genome public.</title>
        <authorList>
            <person name="Liu C."/>
            <person name="Sun Q."/>
        </authorList>
    </citation>
    <scope>NUCLEOTIDE SEQUENCE [LARGE SCALE GENOMIC DNA]</scope>
    <source>
        <strain evidence="4 5">M2</strain>
    </source>
</reference>
<dbReference type="EMBL" id="JACOPK010000005">
    <property type="protein sequence ID" value="MBC5695566.1"/>
    <property type="molecule type" value="Genomic_DNA"/>
</dbReference>
<dbReference type="PROSITE" id="PS51737">
    <property type="entry name" value="RECOMBINASE_DNA_BIND"/>
    <property type="match status" value="1"/>
</dbReference>
<feature type="domain" description="Recombinase" evidence="3">
    <location>
        <begin position="222"/>
        <end position="347"/>
    </location>
</feature>
<dbReference type="PANTHER" id="PTHR30461:SF23">
    <property type="entry name" value="DNA RECOMBINASE-RELATED"/>
    <property type="match status" value="1"/>
</dbReference>
<accession>A0ABR7GMR4</accession>
<dbReference type="InterPro" id="IPR036162">
    <property type="entry name" value="Resolvase-like_N_sf"/>
</dbReference>
<keyword evidence="5" id="KW-1185">Reference proteome</keyword>
<dbReference type="SMART" id="SM00857">
    <property type="entry name" value="Resolvase"/>
    <property type="match status" value="1"/>
</dbReference>